<evidence type="ECO:0000313" key="1">
    <source>
        <dbReference type="EMBL" id="SBV65153.1"/>
    </source>
</evidence>
<accession>A0A212IEK8</accession>
<reference evidence="1" key="1">
    <citation type="submission" date="2016-04" db="EMBL/GenBank/DDBJ databases">
        <authorList>
            <person name="Evans L.H."/>
            <person name="Alamgir A."/>
            <person name="Owens N."/>
            <person name="Weber N.D."/>
            <person name="Virtaneva K."/>
            <person name="Barbian K."/>
            <person name="Babar A."/>
            <person name="Rosenke K."/>
        </authorList>
    </citation>
    <scope>NUCLEOTIDE SEQUENCE</scope>
    <source>
        <strain evidence="1">92-3</strain>
    </source>
</reference>
<name>A0A212IEK8_9ENTR</name>
<gene>
    <name evidence="1" type="ORF">KM92CIT3_60199</name>
</gene>
<organism evidence="1">
    <name type="scientific">uncultured Citrobacter sp</name>
    <dbReference type="NCBI Taxonomy" id="200446"/>
    <lineage>
        <taxon>Bacteria</taxon>
        <taxon>Pseudomonadati</taxon>
        <taxon>Pseudomonadota</taxon>
        <taxon>Gammaproteobacteria</taxon>
        <taxon>Enterobacterales</taxon>
        <taxon>Enterobacteriaceae</taxon>
        <taxon>Citrobacter</taxon>
        <taxon>environmental samples</taxon>
    </lineage>
</organism>
<dbReference type="AlphaFoldDB" id="A0A212IEK8"/>
<dbReference type="EMBL" id="FLUB01000018">
    <property type="protein sequence ID" value="SBV65153.1"/>
    <property type="molecule type" value="Genomic_DNA"/>
</dbReference>
<sequence>MWAVEKPEQREHPDTKNVVRIKNQIIQRPETRCANRYVSRRAGNMCNPGSPTCLPEYNGDKCPNKCRNKERPRLWEKRLKHSALLLTSYRYDDCCAFATVECGGQTAYAQKHKLKPTIVTKTEALSSHLGYEELFLWFSHSTTFQYVQIITA</sequence>
<protein>
    <submittedName>
        <fullName evidence="1">Uncharacterized protein</fullName>
    </submittedName>
</protein>
<proteinExistence type="predicted"/>